<keyword evidence="4" id="KW-1185">Reference proteome</keyword>
<dbReference type="HAMAP" id="MF_00048">
    <property type="entry name" value="UPF0102"/>
    <property type="match status" value="1"/>
</dbReference>
<evidence type="ECO:0000313" key="4">
    <source>
        <dbReference type="Proteomes" id="UP000219467"/>
    </source>
</evidence>
<dbReference type="OrthoDB" id="9812968at2"/>
<evidence type="ECO:0000256" key="2">
    <source>
        <dbReference type="HAMAP-Rule" id="MF_00048"/>
    </source>
</evidence>
<protein>
    <recommendedName>
        <fullName evidence="2">UPF0102 protein SAMN05878503_11722</fullName>
    </recommendedName>
</protein>
<dbReference type="InterPro" id="IPR011335">
    <property type="entry name" value="Restrct_endonuc-II-like"/>
</dbReference>
<dbReference type="NCBIfam" id="NF011269">
    <property type="entry name" value="PRK14676.1"/>
    <property type="match status" value="1"/>
</dbReference>
<proteinExistence type="inferred from homology"/>
<dbReference type="PANTHER" id="PTHR34039:SF1">
    <property type="entry name" value="UPF0102 PROTEIN YRAN"/>
    <property type="match status" value="1"/>
</dbReference>
<comment type="similarity">
    <text evidence="1 2">Belongs to the UPF0102 family.</text>
</comment>
<dbReference type="InterPro" id="IPR003509">
    <property type="entry name" value="UPF0102_YraN-like"/>
</dbReference>
<keyword evidence="3" id="KW-0255">Endonuclease</keyword>
<keyword evidence="3" id="KW-0378">Hydrolase</keyword>
<name>A0A285D3T9_9RHOB</name>
<dbReference type="AlphaFoldDB" id="A0A285D3T9"/>
<dbReference type="InterPro" id="IPR011856">
    <property type="entry name" value="tRNA_endonuc-like_dom_sf"/>
</dbReference>
<dbReference type="GO" id="GO:0004519">
    <property type="term" value="F:endonuclease activity"/>
    <property type="evidence" value="ECO:0007669"/>
    <property type="project" value="UniProtKB-KW"/>
</dbReference>
<evidence type="ECO:0000313" key="3">
    <source>
        <dbReference type="EMBL" id="SNX73823.1"/>
    </source>
</evidence>
<dbReference type="GO" id="GO:0003676">
    <property type="term" value="F:nucleic acid binding"/>
    <property type="evidence" value="ECO:0007669"/>
    <property type="project" value="InterPro"/>
</dbReference>
<dbReference type="SUPFAM" id="SSF52980">
    <property type="entry name" value="Restriction endonuclease-like"/>
    <property type="match status" value="1"/>
</dbReference>
<organism evidence="3 4">
    <name type="scientific">Cereibacter ovatus</name>
    <dbReference type="NCBI Taxonomy" id="439529"/>
    <lineage>
        <taxon>Bacteria</taxon>
        <taxon>Pseudomonadati</taxon>
        <taxon>Pseudomonadota</taxon>
        <taxon>Alphaproteobacteria</taxon>
        <taxon>Rhodobacterales</taxon>
        <taxon>Paracoccaceae</taxon>
        <taxon>Cereibacter</taxon>
    </lineage>
</organism>
<sequence>MSGKVSYLAGQAAEDAVARVYDRSGRSIAARRWRGISGEIDLIAREGAEVIFIEVKKSVTHAGAAVRLSRRQMDRIWGAASEFLAGEPAGQLTASRFDVALVDGHGRVEIIENAFAA</sequence>
<dbReference type="Proteomes" id="UP000219467">
    <property type="component" value="Unassembled WGS sequence"/>
</dbReference>
<reference evidence="4" key="1">
    <citation type="submission" date="2017-08" db="EMBL/GenBank/DDBJ databases">
        <authorList>
            <person name="Varghese N."/>
            <person name="Submissions S."/>
        </authorList>
    </citation>
    <scope>NUCLEOTIDE SEQUENCE [LARGE SCALE GENOMIC DNA]</scope>
    <source>
        <strain evidence="4">JA234</strain>
    </source>
</reference>
<dbReference type="Gene3D" id="3.40.1350.10">
    <property type="match status" value="1"/>
</dbReference>
<dbReference type="RefSeq" id="WP_097031417.1">
    <property type="nucleotide sequence ID" value="NZ_OAOQ01000017.1"/>
</dbReference>
<evidence type="ECO:0000256" key="1">
    <source>
        <dbReference type="ARBA" id="ARBA00006738"/>
    </source>
</evidence>
<dbReference type="PANTHER" id="PTHR34039">
    <property type="entry name" value="UPF0102 PROTEIN YRAN"/>
    <property type="match status" value="1"/>
</dbReference>
<dbReference type="EMBL" id="OAOQ01000017">
    <property type="protein sequence ID" value="SNX73823.1"/>
    <property type="molecule type" value="Genomic_DNA"/>
</dbReference>
<dbReference type="Pfam" id="PF02021">
    <property type="entry name" value="UPF0102"/>
    <property type="match status" value="1"/>
</dbReference>
<keyword evidence="3" id="KW-0540">Nuclease</keyword>
<gene>
    <name evidence="3" type="ORF">SAMN05878503_11722</name>
</gene>
<accession>A0A285D3T9</accession>